<dbReference type="FunFam" id="3.40.50.720:FF:000084">
    <property type="entry name" value="Short-chain dehydrogenase reductase"/>
    <property type="match status" value="1"/>
</dbReference>
<keyword evidence="10" id="KW-1185">Reference proteome</keyword>
<dbReference type="HOGENOM" id="CLU_010194_1_0_1"/>
<keyword evidence="5 8" id="KW-0520">NAD</keyword>
<dbReference type="Proteomes" id="UP000009328">
    <property type="component" value="Unassembled WGS sequence"/>
</dbReference>
<feature type="binding site" evidence="8">
    <location>
        <position position="165"/>
    </location>
    <ligand>
        <name>NAD(+)</name>
        <dbReference type="ChEBI" id="CHEBI:57540"/>
    </ligand>
</feature>
<comment type="similarity">
    <text evidence="1">Belongs to the short-chain dehydrogenases/reductases (SDR) family.</text>
</comment>
<dbReference type="PRINTS" id="PR00080">
    <property type="entry name" value="SDRFAMILY"/>
</dbReference>
<dbReference type="AlphaFoldDB" id="K0KAN6"/>
<feature type="binding site" evidence="8">
    <location>
        <position position="161"/>
    </location>
    <ligand>
        <name>NAD(+)</name>
        <dbReference type="ChEBI" id="CHEBI:57540"/>
    </ligand>
</feature>
<organism evidence="9 10">
    <name type="scientific">Wickerhamomyces ciferrii (strain ATCC 14091 / BCRC 22168 / CBS 111 / JCM 3599 / NBRC 0793 / NRRL Y-1031 F-60-10)</name>
    <name type="common">Yeast</name>
    <name type="synonym">Pichia ciferrii</name>
    <dbReference type="NCBI Taxonomy" id="1206466"/>
    <lineage>
        <taxon>Eukaryota</taxon>
        <taxon>Fungi</taxon>
        <taxon>Dikarya</taxon>
        <taxon>Ascomycota</taxon>
        <taxon>Saccharomycotina</taxon>
        <taxon>Saccharomycetes</taxon>
        <taxon>Phaffomycetales</taxon>
        <taxon>Wickerhamomycetaceae</taxon>
        <taxon>Wickerhamomyces</taxon>
    </lineage>
</organism>
<feature type="binding site" evidence="8">
    <location>
        <begin position="191"/>
        <end position="196"/>
    </location>
    <ligand>
        <name>NAD(+)</name>
        <dbReference type="ChEBI" id="CHEBI:57540"/>
    </ligand>
</feature>
<dbReference type="NCBIfam" id="TIGR02415">
    <property type="entry name" value="23BDH"/>
    <property type="match status" value="1"/>
</dbReference>
<dbReference type="PANTHER" id="PTHR43639">
    <property type="entry name" value="OXIDOREDUCTASE, SHORT-CHAIN DEHYDROGENASE/REDUCTASE FAMILY (AFU_ORTHOLOGUE AFUA_5G02870)"/>
    <property type="match status" value="1"/>
</dbReference>
<evidence type="ECO:0000256" key="3">
    <source>
        <dbReference type="ARBA" id="ARBA00022857"/>
    </source>
</evidence>
<evidence type="ECO:0000313" key="10">
    <source>
        <dbReference type="Proteomes" id="UP000009328"/>
    </source>
</evidence>
<dbReference type="InParanoid" id="K0KAN6"/>
<dbReference type="GO" id="GO:0052588">
    <property type="term" value="F:diacetyl reductase ((S)-acetoin forming) (NAD+) activity"/>
    <property type="evidence" value="ECO:0007669"/>
    <property type="project" value="UniProtKB-EC"/>
</dbReference>
<dbReference type="NCBIfam" id="NF005559">
    <property type="entry name" value="PRK07231.1"/>
    <property type="match status" value="1"/>
</dbReference>
<name>K0KAN6_WICCF</name>
<dbReference type="InterPro" id="IPR036291">
    <property type="entry name" value="NAD(P)-bd_dom_sf"/>
</dbReference>
<dbReference type="PROSITE" id="PS00061">
    <property type="entry name" value="ADH_SHORT"/>
    <property type="match status" value="1"/>
</dbReference>
<evidence type="ECO:0000256" key="5">
    <source>
        <dbReference type="ARBA" id="ARBA00023027"/>
    </source>
</evidence>
<feature type="active site" description="Proton acceptor" evidence="7">
    <location>
        <position position="161"/>
    </location>
</feature>
<dbReference type="SUPFAM" id="SSF51735">
    <property type="entry name" value="NAD(P)-binding Rossmann-fold domains"/>
    <property type="match status" value="1"/>
</dbReference>
<dbReference type="PANTHER" id="PTHR43639:SF1">
    <property type="entry name" value="SHORT-CHAIN DEHYDROGENASE_REDUCTASE FAMILY PROTEIN"/>
    <property type="match status" value="1"/>
</dbReference>
<dbReference type="eggNOG" id="KOG0725">
    <property type="taxonomic scope" value="Eukaryota"/>
</dbReference>
<dbReference type="STRING" id="1206466.K0KAN6"/>
<dbReference type="EC" id="1.1.1.304" evidence="2"/>
<protein>
    <recommendedName>
        <fullName evidence="2">diacetyl reductase [(S)-acetoin forming]</fullName>
        <ecNumber evidence="2">1.1.1.304</ecNumber>
    </recommendedName>
</protein>
<dbReference type="GO" id="GO:0045150">
    <property type="term" value="P:acetoin catabolic process"/>
    <property type="evidence" value="ECO:0007669"/>
    <property type="project" value="InterPro"/>
</dbReference>
<dbReference type="EMBL" id="CAIF01000034">
    <property type="protein sequence ID" value="CCH42050.1"/>
    <property type="molecule type" value="Genomic_DNA"/>
</dbReference>
<evidence type="ECO:0000256" key="2">
    <source>
        <dbReference type="ARBA" id="ARBA00012848"/>
    </source>
</evidence>
<feature type="binding site" evidence="8">
    <location>
        <position position="38"/>
    </location>
    <ligand>
        <name>NAD(+)</name>
        <dbReference type="ChEBI" id="CHEBI:57540"/>
    </ligand>
</feature>
<keyword evidence="4 9" id="KW-0560">Oxidoreductase</keyword>
<keyword evidence="3" id="KW-0521">NADP</keyword>
<proteinExistence type="inferred from homology"/>
<feature type="binding site" evidence="8">
    <location>
        <begin position="67"/>
        <end position="68"/>
    </location>
    <ligand>
        <name>NAD(+)</name>
        <dbReference type="ChEBI" id="CHEBI:57540"/>
    </ligand>
</feature>
<gene>
    <name evidence="9" type="ORF">BN7_1589</name>
</gene>
<dbReference type="Gene3D" id="3.40.50.720">
    <property type="entry name" value="NAD(P)-binding Rossmann-like Domain"/>
    <property type="match status" value="1"/>
</dbReference>
<accession>K0KAN6</accession>
<sequence length="265" mass="28345">MTSDNNTKAVLVTGAAQGIGKSIAIQLAKDGYQVAVSDLSFQKDKGLETVKEIESTTNSKAIFIECDVSKKDQIFEAVNKTYEEFGSFNTIVNNAGIATIAPILETTEEQINKILQININSVVFGIQAASKKFEELGNQSGKIINAASIAGIEAFEILGIYSATKFAVRGLTQAAAKELASRKITVNSYCPGIVLTPMWDEIDAKMGEYSGRAKGETKKKYIEGIALGRGSEPQDVANLVSFLASDKADYITGQSMVVDGGICFT</sequence>
<comment type="caution">
    <text evidence="9">The sequence shown here is derived from an EMBL/GenBank/DDBJ whole genome shotgun (WGS) entry which is preliminary data.</text>
</comment>
<feature type="binding site" evidence="8">
    <location>
        <begin position="17"/>
        <end position="19"/>
    </location>
    <ligand>
        <name>NAD(+)</name>
        <dbReference type="ChEBI" id="CHEBI:57540"/>
    </ligand>
</feature>
<evidence type="ECO:0000256" key="4">
    <source>
        <dbReference type="ARBA" id="ARBA00023002"/>
    </source>
</evidence>
<evidence type="ECO:0000256" key="1">
    <source>
        <dbReference type="ARBA" id="ARBA00006484"/>
    </source>
</evidence>
<evidence type="ECO:0000313" key="9">
    <source>
        <dbReference type="EMBL" id="CCH42050.1"/>
    </source>
</evidence>
<evidence type="ECO:0000256" key="7">
    <source>
        <dbReference type="PIRSR" id="PIRSR614007-1"/>
    </source>
</evidence>
<evidence type="ECO:0000256" key="6">
    <source>
        <dbReference type="ARBA" id="ARBA00047315"/>
    </source>
</evidence>
<feature type="binding site" evidence="8">
    <location>
        <position position="94"/>
    </location>
    <ligand>
        <name>NAD(+)</name>
        <dbReference type="ChEBI" id="CHEBI:57540"/>
    </ligand>
</feature>
<dbReference type="InterPro" id="IPR020904">
    <property type="entry name" value="Sc_DH/Rdtase_CS"/>
</dbReference>
<reference evidence="9 10" key="1">
    <citation type="journal article" date="2012" name="Eukaryot. Cell">
        <title>Draft genome sequence of Wickerhamomyces ciferrii NRRL Y-1031 F-60-10.</title>
        <authorList>
            <person name="Schneider J."/>
            <person name="Andrea H."/>
            <person name="Blom J."/>
            <person name="Jaenicke S."/>
            <person name="Ruckert C."/>
            <person name="Schorsch C."/>
            <person name="Szczepanowski R."/>
            <person name="Farwick M."/>
            <person name="Goesmann A."/>
            <person name="Puhler A."/>
            <person name="Schaffer S."/>
            <person name="Tauch A."/>
            <person name="Kohler T."/>
            <person name="Brinkrolf K."/>
        </authorList>
    </citation>
    <scope>NUCLEOTIDE SEQUENCE [LARGE SCALE GENOMIC DNA]</scope>
    <source>
        <strain evidence="10">ATCC 14091 / BCRC 22168 / CBS 111 / JCM 3599 / NBRC 0793 / NRRL Y-1031 F-60-10</strain>
    </source>
</reference>
<dbReference type="InterPro" id="IPR014007">
    <property type="entry name" value="23BDH"/>
</dbReference>
<dbReference type="Pfam" id="PF13561">
    <property type="entry name" value="adh_short_C2"/>
    <property type="match status" value="1"/>
</dbReference>
<evidence type="ECO:0000256" key="8">
    <source>
        <dbReference type="PIRSR" id="PIRSR614007-2"/>
    </source>
</evidence>
<dbReference type="PRINTS" id="PR00081">
    <property type="entry name" value="GDHRDH"/>
</dbReference>
<comment type="catalytic activity">
    <reaction evidence="6">
        <text>(S)-acetoin + NAD(+) = diacetyl + NADH + H(+)</text>
        <dbReference type="Rhea" id="RHEA:27286"/>
        <dbReference type="ChEBI" id="CHEBI:15378"/>
        <dbReference type="ChEBI" id="CHEBI:15687"/>
        <dbReference type="ChEBI" id="CHEBI:16583"/>
        <dbReference type="ChEBI" id="CHEBI:57540"/>
        <dbReference type="ChEBI" id="CHEBI:57945"/>
        <dbReference type="EC" id="1.1.1.304"/>
    </reaction>
</comment>
<dbReference type="InterPro" id="IPR002347">
    <property type="entry name" value="SDR_fam"/>
</dbReference>